<dbReference type="PANTHER" id="PTHR20852">
    <property type="entry name" value="GLUTAMINE SYNTHETASE"/>
    <property type="match status" value="1"/>
</dbReference>
<evidence type="ECO:0000313" key="12">
    <source>
        <dbReference type="EMBL" id="KAL0457289.1"/>
    </source>
</evidence>
<reference evidence="12" key="1">
    <citation type="submission" date="2020-06" db="EMBL/GenBank/DDBJ databases">
        <authorList>
            <person name="Li T."/>
            <person name="Hu X."/>
            <person name="Zhang T."/>
            <person name="Song X."/>
            <person name="Zhang H."/>
            <person name="Dai N."/>
            <person name="Sheng W."/>
            <person name="Hou X."/>
            <person name="Wei L."/>
        </authorList>
    </citation>
    <scope>NUCLEOTIDE SEQUENCE</scope>
    <source>
        <strain evidence="12">KEN1</strain>
        <tissue evidence="12">Leaf</tissue>
    </source>
</reference>
<evidence type="ECO:0000256" key="4">
    <source>
        <dbReference type="ARBA" id="ARBA00012937"/>
    </source>
</evidence>
<evidence type="ECO:0000256" key="6">
    <source>
        <dbReference type="ARBA" id="ARBA00022598"/>
    </source>
</evidence>
<evidence type="ECO:0000256" key="5">
    <source>
        <dbReference type="ARBA" id="ARBA00022490"/>
    </source>
</evidence>
<keyword evidence="5" id="KW-0963">Cytoplasm</keyword>
<evidence type="ECO:0000256" key="1">
    <source>
        <dbReference type="ARBA" id="ARBA00004496"/>
    </source>
</evidence>
<dbReference type="InterPro" id="IPR014746">
    <property type="entry name" value="Gln_synth/guanido_kin_cat_dom"/>
</dbReference>
<name>A0AAW2XVZ5_9LAMI</name>
<comment type="subcellular location">
    <subcellularLocation>
        <location evidence="1">Cytoplasm</location>
    </subcellularLocation>
</comment>
<comment type="caution">
    <text evidence="12">The sequence shown here is derived from an EMBL/GenBank/DDBJ whole genome shotgun (WGS) entry which is preliminary data.</text>
</comment>
<keyword evidence="7" id="KW-0547">Nucleotide-binding</keyword>
<accession>A0AAW2XVZ5</accession>
<dbReference type="AlphaFoldDB" id="A0AAW2XVZ5"/>
<protein>
    <recommendedName>
        <fullName evidence="4">glutamine synthetase</fullName>
        <ecNumber evidence="4">6.3.1.2</ecNumber>
    </recommendedName>
    <alternativeName>
        <fullName evidence="9">Glutamate--ammonia ligase</fullName>
    </alternativeName>
</protein>
<keyword evidence="6" id="KW-0436">Ligase</keyword>
<reference evidence="12" key="2">
    <citation type="journal article" date="2024" name="Plant">
        <title>Genomic evolution and insights into agronomic trait innovations of Sesamum species.</title>
        <authorList>
            <person name="Miao H."/>
            <person name="Wang L."/>
            <person name="Qu L."/>
            <person name="Liu H."/>
            <person name="Sun Y."/>
            <person name="Le M."/>
            <person name="Wang Q."/>
            <person name="Wei S."/>
            <person name="Zheng Y."/>
            <person name="Lin W."/>
            <person name="Duan Y."/>
            <person name="Cao H."/>
            <person name="Xiong S."/>
            <person name="Wang X."/>
            <person name="Wei L."/>
            <person name="Li C."/>
            <person name="Ma Q."/>
            <person name="Ju M."/>
            <person name="Zhao R."/>
            <person name="Li G."/>
            <person name="Mu C."/>
            <person name="Tian Q."/>
            <person name="Mei H."/>
            <person name="Zhang T."/>
            <person name="Gao T."/>
            <person name="Zhang H."/>
        </authorList>
    </citation>
    <scope>NUCLEOTIDE SEQUENCE</scope>
    <source>
        <strain evidence="12">KEN1</strain>
    </source>
</reference>
<organism evidence="12">
    <name type="scientific">Sesamum latifolium</name>
    <dbReference type="NCBI Taxonomy" id="2727402"/>
    <lineage>
        <taxon>Eukaryota</taxon>
        <taxon>Viridiplantae</taxon>
        <taxon>Streptophyta</taxon>
        <taxon>Embryophyta</taxon>
        <taxon>Tracheophyta</taxon>
        <taxon>Spermatophyta</taxon>
        <taxon>Magnoliopsida</taxon>
        <taxon>eudicotyledons</taxon>
        <taxon>Gunneridae</taxon>
        <taxon>Pentapetalae</taxon>
        <taxon>asterids</taxon>
        <taxon>lamiids</taxon>
        <taxon>Lamiales</taxon>
        <taxon>Pedaliaceae</taxon>
        <taxon>Sesamum</taxon>
    </lineage>
</organism>
<dbReference type="EC" id="6.3.1.2" evidence="4"/>
<evidence type="ECO:0000256" key="9">
    <source>
        <dbReference type="ARBA" id="ARBA00030668"/>
    </source>
</evidence>
<dbReference type="Gene3D" id="3.30.590.10">
    <property type="entry name" value="Glutamine synthetase/guanido kinase, catalytic domain"/>
    <property type="match status" value="1"/>
</dbReference>
<feature type="non-terminal residue" evidence="12">
    <location>
        <position position="77"/>
    </location>
</feature>
<sequence length="77" mass="8195">MATGWPTGVTLVLSGPYYCGVGADKSFGRDISDAHYKACLYAGINISGTKREVMPGQWEFQVGPSVGIEAGDHIWCA</sequence>
<dbReference type="InterPro" id="IPR008146">
    <property type="entry name" value="Gln_synth_cat_dom"/>
</dbReference>
<dbReference type="GO" id="GO:0005524">
    <property type="term" value="F:ATP binding"/>
    <property type="evidence" value="ECO:0007669"/>
    <property type="project" value="UniProtKB-KW"/>
</dbReference>
<dbReference type="EMBL" id="JACGWN010000003">
    <property type="protein sequence ID" value="KAL0457289.1"/>
    <property type="molecule type" value="Genomic_DNA"/>
</dbReference>
<evidence type="ECO:0000259" key="11">
    <source>
        <dbReference type="PROSITE" id="PS51987"/>
    </source>
</evidence>
<evidence type="ECO:0000256" key="2">
    <source>
        <dbReference type="ARBA" id="ARBA00009897"/>
    </source>
</evidence>
<dbReference type="GO" id="GO:0006542">
    <property type="term" value="P:glutamine biosynthetic process"/>
    <property type="evidence" value="ECO:0007669"/>
    <property type="project" value="TreeGrafter"/>
</dbReference>
<dbReference type="PANTHER" id="PTHR20852:SF118">
    <property type="entry name" value="GLUTAMINE SYNTHETASE, CHLOROPLASTIC_MITOCHONDRIAL"/>
    <property type="match status" value="1"/>
</dbReference>
<dbReference type="GO" id="GO:0004356">
    <property type="term" value="F:glutamine synthetase activity"/>
    <property type="evidence" value="ECO:0007669"/>
    <property type="project" value="UniProtKB-EC"/>
</dbReference>
<dbReference type="SUPFAM" id="SSF55931">
    <property type="entry name" value="Glutamine synthetase/guanido kinase"/>
    <property type="match status" value="1"/>
</dbReference>
<evidence type="ECO:0000256" key="10">
    <source>
        <dbReference type="PROSITE-ProRule" id="PRU01331"/>
    </source>
</evidence>
<dbReference type="InterPro" id="IPR050292">
    <property type="entry name" value="Glutamine_Synthetase"/>
</dbReference>
<feature type="domain" description="GS catalytic" evidence="11">
    <location>
        <begin position="1"/>
        <end position="77"/>
    </location>
</feature>
<dbReference type="FunFam" id="3.30.590.10:FF:000011">
    <property type="entry name" value="Glutamine synthetase"/>
    <property type="match status" value="1"/>
</dbReference>
<dbReference type="PROSITE" id="PS51987">
    <property type="entry name" value="GS_CATALYTIC"/>
    <property type="match status" value="1"/>
</dbReference>
<gene>
    <name evidence="12" type="ORF">Slati_1068100</name>
</gene>
<proteinExistence type="inferred from homology"/>
<evidence type="ECO:0000256" key="8">
    <source>
        <dbReference type="ARBA" id="ARBA00022840"/>
    </source>
</evidence>
<comment type="similarity">
    <text evidence="2 10">Belongs to the glutamine synthetase family.</text>
</comment>
<evidence type="ECO:0000256" key="3">
    <source>
        <dbReference type="ARBA" id="ARBA00011823"/>
    </source>
</evidence>
<dbReference type="GO" id="GO:0005737">
    <property type="term" value="C:cytoplasm"/>
    <property type="evidence" value="ECO:0007669"/>
    <property type="project" value="UniProtKB-SubCell"/>
</dbReference>
<comment type="subunit">
    <text evidence="3">Homooctamer.</text>
</comment>
<evidence type="ECO:0000256" key="7">
    <source>
        <dbReference type="ARBA" id="ARBA00022741"/>
    </source>
</evidence>
<keyword evidence="8" id="KW-0067">ATP-binding</keyword>